<dbReference type="EMBL" id="LXQD01000036">
    <property type="protein sequence ID" value="RCJ40911.1"/>
    <property type="molecule type" value="Genomic_DNA"/>
</dbReference>
<evidence type="ECO:0000313" key="3">
    <source>
        <dbReference type="Proteomes" id="UP000252107"/>
    </source>
</evidence>
<feature type="chain" id="PRO_5016810869" evidence="1">
    <location>
        <begin position="26"/>
        <end position="227"/>
    </location>
</feature>
<sequence>MKIKIKKIIAITIVTSIVSSTFLVAPSYGLQLDKDFQKIIALITKIGEAWGEQGQKVEDSTKDSVGEMNQPDPIAASEYFKDKTDAESLPTAQEKGEALQRAIARLKVSQALGKEGQQETKALVQQNSQVAQQAQDLADEAQNMDASQNILKVIAAQNSQIVGMLANQRTDSLQRQYDTVHSNILLTQVAQQMANEREGEKLGRTGVISLNHELIGMSRLDPTYQQQ</sequence>
<keyword evidence="3" id="KW-1185">Reference proteome</keyword>
<dbReference type="Proteomes" id="UP000252107">
    <property type="component" value="Unassembled WGS sequence"/>
</dbReference>
<name>A0A367RYK9_9NOSO</name>
<evidence type="ECO:0000256" key="1">
    <source>
        <dbReference type="SAM" id="SignalP"/>
    </source>
</evidence>
<accession>A0A367RYK9</accession>
<protein>
    <submittedName>
        <fullName evidence="2">Uncharacterized protein</fullName>
    </submittedName>
</protein>
<feature type="signal peptide" evidence="1">
    <location>
        <begin position="1"/>
        <end position="25"/>
    </location>
</feature>
<comment type="caution">
    <text evidence="2">The sequence shown here is derived from an EMBL/GenBank/DDBJ whole genome shotgun (WGS) entry which is preliminary data.</text>
</comment>
<dbReference type="AlphaFoldDB" id="A0A367RYK9"/>
<gene>
    <name evidence="2" type="ORF">A6770_37045</name>
</gene>
<organism evidence="2 3">
    <name type="scientific">Nostoc minutum NIES-26</name>
    <dbReference type="NCBI Taxonomy" id="1844469"/>
    <lineage>
        <taxon>Bacteria</taxon>
        <taxon>Bacillati</taxon>
        <taxon>Cyanobacteriota</taxon>
        <taxon>Cyanophyceae</taxon>
        <taxon>Nostocales</taxon>
        <taxon>Nostocaceae</taxon>
        <taxon>Nostoc</taxon>
    </lineage>
</organism>
<keyword evidence="1" id="KW-0732">Signal</keyword>
<proteinExistence type="predicted"/>
<evidence type="ECO:0000313" key="2">
    <source>
        <dbReference type="EMBL" id="RCJ40911.1"/>
    </source>
</evidence>
<reference evidence="2" key="1">
    <citation type="submission" date="2016-04" db="EMBL/GenBank/DDBJ databases">
        <authorList>
            <person name="Tabuchi Yagui T.R."/>
        </authorList>
    </citation>
    <scope>NUCLEOTIDE SEQUENCE [LARGE SCALE GENOMIC DNA]</scope>
    <source>
        <strain evidence="2">NIES-26</strain>
    </source>
</reference>